<evidence type="ECO:0000256" key="4">
    <source>
        <dbReference type="ARBA" id="ARBA00022722"/>
    </source>
</evidence>
<dbReference type="GO" id="GO:0005634">
    <property type="term" value="C:nucleus"/>
    <property type="evidence" value="ECO:0007669"/>
    <property type="project" value="UniProtKB-SubCell"/>
</dbReference>
<comment type="similarity">
    <text evidence="3">Belongs to the XPG/RAD2 endonuclease family. EXO1 subfamily.</text>
</comment>
<evidence type="ECO:0000256" key="5">
    <source>
        <dbReference type="ARBA" id="ARBA00022723"/>
    </source>
</evidence>
<organism evidence="15 16">
    <name type="scientific">Liquidambar formosana</name>
    <name type="common">Formosan gum</name>
    <dbReference type="NCBI Taxonomy" id="63359"/>
    <lineage>
        <taxon>Eukaryota</taxon>
        <taxon>Viridiplantae</taxon>
        <taxon>Streptophyta</taxon>
        <taxon>Embryophyta</taxon>
        <taxon>Tracheophyta</taxon>
        <taxon>Spermatophyta</taxon>
        <taxon>Magnoliopsida</taxon>
        <taxon>eudicotyledons</taxon>
        <taxon>Gunneridae</taxon>
        <taxon>Pentapetalae</taxon>
        <taxon>Saxifragales</taxon>
        <taxon>Altingiaceae</taxon>
        <taxon>Liquidambar</taxon>
    </lineage>
</organism>
<evidence type="ECO:0000256" key="11">
    <source>
        <dbReference type="ARBA" id="ARBA00023125"/>
    </source>
</evidence>
<dbReference type="Proteomes" id="UP001415857">
    <property type="component" value="Unassembled WGS sequence"/>
</dbReference>
<evidence type="ECO:0000256" key="9">
    <source>
        <dbReference type="ARBA" id="ARBA00022842"/>
    </source>
</evidence>
<dbReference type="InterPro" id="IPR019974">
    <property type="entry name" value="XPG_CS"/>
</dbReference>
<evidence type="ECO:0000256" key="10">
    <source>
        <dbReference type="ARBA" id="ARBA00022881"/>
    </source>
</evidence>
<evidence type="ECO:0000256" key="8">
    <source>
        <dbReference type="ARBA" id="ARBA00022839"/>
    </source>
</evidence>
<keyword evidence="7" id="KW-0378">Hydrolase</keyword>
<dbReference type="CDD" id="cd09857">
    <property type="entry name" value="PIN_EXO1"/>
    <property type="match status" value="1"/>
</dbReference>
<dbReference type="InterPro" id="IPR006084">
    <property type="entry name" value="XPG/Rad2"/>
</dbReference>
<evidence type="ECO:0000256" key="12">
    <source>
        <dbReference type="ARBA" id="ARBA00023204"/>
    </source>
</evidence>
<dbReference type="InterPro" id="IPR037315">
    <property type="entry name" value="EXO1_H3TH"/>
</dbReference>
<keyword evidence="10" id="KW-0267">Excision nuclease</keyword>
<dbReference type="InterPro" id="IPR006085">
    <property type="entry name" value="XPG_DNA_repair_N"/>
</dbReference>
<proteinExistence type="inferred from homology"/>
<dbReference type="CDD" id="cd09908">
    <property type="entry name" value="H3TH_EXO1"/>
    <property type="match status" value="1"/>
</dbReference>
<comment type="caution">
    <text evidence="15">The sequence shown here is derived from an EMBL/GenBank/DDBJ whole genome shotgun (WGS) entry which is preliminary data.</text>
</comment>
<dbReference type="InterPro" id="IPR029060">
    <property type="entry name" value="PIN-like_dom_sf"/>
</dbReference>
<dbReference type="Pfam" id="PF00867">
    <property type="entry name" value="XPG_I"/>
    <property type="match status" value="1"/>
</dbReference>
<comment type="subcellular location">
    <subcellularLocation>
        <location evidence="2">Nucleus</location>
    </subcellularLocation>
</comment>
<dbReference type="InterPro" id="IPR008918">
    <property type="entry name" value="HhH2"/>
</dbReference>
<evidence type="ECO:0000313" key="15">
    <source>
        <dbReference type="EMBL" id="KAK9268254.1"/>
    </source>
</evidence>
<dbReference type="Gene3D" id="3.40.50.1010">
    <property type="entry name" value="5'-nuclease"/>
    <property type="match status" value="1"/>
</dbReference>
<comment type="cofactor">
    <cofactor evidence="1">
        <name>Mg(2+)</name>
        <dbReference type="ChEBI" id="CHEBI:18420"/>
    </cofactor>
</comment>
<evidence type="ECO:0000256" key="3">
    <source>
        <dbReference type="ARBA" id="ARBA00010563"/>
    </source>
</evidence>
<evidence type="ECO:0000256" key="13">
    <source>
        <dbReference type="ARBA" id="ARBA00023242"/>
    </source>
</evidence>
<dbReference type="PANTHER" id="PTHR11081:SF65">
    <property type="entry name" value="DNA DAMAGE-INDUCIBLE PROTEIN DIN7-RELATED"/>
    <property type="match status" value="1"/>
</dbReference>
<dbReference type="SUPFAM" id="SSF88723">
    <property type="entry name" value="PIN domain-like"/>
    <property type="match status" value="1"/>
</dbReference>
<dbReference type="AlphaFoldDB" id="A0AAP0NBK2"/>
<accession>A0AAP0NBK2</accession>
<dbReference type="PANTHER" id="PTHR11081">
    <property type="entry name" value="FLAP ENDONUCLEASE FAMILY MEMBER"/>
    <property type="match status" value="1"/>
</dbReference>
<evidence type="ECO:0000256" key="1">
    <source>
        <dbReference type="ARBA" id="ARBA00001946"/>
    </source>
</evidence>
<evidence type="ECO:0000256" key="6">
    <source>
        <dbReference type="ARBA" id="ARBA00022763"/>
    </source>
</evidence>
<dbReference type="GO" id="GO:0035312">
    <property type="term" value="F:5'-3' DNA exonuclease activity"/>
    <property type="evidence" value="ECO:0007669"/>
    <property type="project" value="InterPro"/>
</dbReference>
<dbReference type="InterPro" id="IPR006086">
    <property type="entry name" value="XPG-I_dom"/>
</dbReference>
<evidence type="ECO:0000259" key="14">
    <source>
        <dbReference type="SMART" id="SM00484"/>
    </source>
</evidence>
<dbReference type="SMART" id="SM00484">
    <property type="entry name" value="XPGI"/>
    <property type="match status" value="1"/>
</dbReference>
<dbReference type="FunFam" id="3.40.50.1010:FF:000148">
    <property type="match status" value="1"/>
</dbReference>
<keyword evidence="11" id="KW-0238">DNA-binding</keyword>
<evidence type="ECO:0000256" key="7">
    <source>
        <dbReference type="ARBA" id="ARBA00022801"/>
    </source>
</evidence>
<dbReference type="GO" id="GO:0017108">
    <property type="term" value="F:5'-flap endonuclease activity"/>
    <property type="evidence" value="ECO:0007669"/>
    <property type="project" value="TreeGrafter"/>
</dbReference>
<protein>
    <recommendedName>
        <fullName evidence="14">XPG-I domain-containing protein</fullName>
    </recommendedName>
</protein>
<keyword evidence="5" id="KW-0479">Metal-binding</keyword>
<dbReference type="EMBL" id="JBBPBK010000016">
    <property type="protein sequence ID" value="KAK9268254.1"/>
    <property type="molecule type" value="Genomic_DNA"/>
</dbReference>
<dbReference type="GO" id="GO:0006281">
    <property type="term" value="P:DNA repair"/>
    <property type="evidence" value="ECO:0007669"/>
    <property type="project" value="UniProtKB-KW"/>
</dbReference>
<keyword evidence="12" id="KW-0234">DNA repair</keyword>
<keyword evidence="8" id="KW-0269">Exonuclease</keyword>
<dbReference type="SUPFAM" id="SSF47807">
    <property type="entry name" value="5' to 3' exonuclease, C-terminal subdomain"/>
    <property type="match status" value="1"/>
</dbReference>
<dbReference type="PRINTS" id="PR00853">
    <property type="entry name" value="XPGRADSUPER"/>
</dbReference>
<keyword evidence="6" id="KW-0227">DNA damage</keyword>
<gene>
    <name evidence="15" type="ORF">L1049_010697</name>
</gene>
<evidence type="ECO:0000256" key="2">
    <source>
        <dbReference type="ARBA" id="ARBA00004123"/>
    </source>
</evidence>
<evidence type="ECO:0000313" key="16">
    <source>
        <dbReference type="Proteomes" id="UP001415857"/>
    </source>
</evidence>
<keyword evidence="4" id="KW-0540">Nuclease</keyword>
<dbReference type="Gene3D" id="1.10.150.20">
    <property type="entry name" value="5' to 3' exonuclease, C-terminal subdomain"/>
    <property type="match status" value="1"/>
</dbReference>
<name>A0AAP0NBK2_LIQFO</name>
<dbReference type="GO" id="GO:0046872">
    <property type="term" value="F:metal ion binding"/>
    <property type="evidence" value="ECO:0007669"/>
    <property type="project" value="UniProtKB-KW"/>
</dbReference>
<dbReference type="FunFam" id="1.10.150.20:FF:000011">
    <property type="entry name" value="exonuclease 1"/>
    <property type="match status" value="1"/>
</dbReference>
<reference evidence="15 16" key="1">
    <citation type="journal article" date="2024" name="Plant J.">
        <title>Genome sequences and population genomics reveal climatic adaptation and genomic divergence between two closely related sweetgum species.</title>
        <authorList>
            <person name="Xu W.Q."/>
            <person name="Ren C.Q."/>
            <person name="Zhang X.Y."/>
            <person name="Comes H.P."/>
            <person name="Liu X.H."/>
            <person name="Li Y.G."/>
            <person name="Kettle C.J."/>
            <person name="Jalonen R."/>
            <person name="Gaisberger H."/>
            <person name="Ma Y.Z."/>
            <person name="Qiu Y.X."/>
        </authorList>
    </citation>
    <scope>NUCLEOTIDE SEQUENCE [LARGE SCALE GENOMIC DNA]</scope>
    <source>
        <strain evidence="15">Hangzhou</strain>
    </source>
</reference>
<sequence>MGIQGLLPLLKSIMHYGVKPILVFDGGLLPMKSEQENKRARARKENLARAIEHESSGNSAAAYEYYQKAVDVSPSIAYELIQVLRQENVNYVVAPYEADAQMTFLAVSKQVDAVITEDSDLIPFGCPRIIFKMDKFGQGVEFRNSMLQQNKDLSFMGFTKQMVLEMCILSGCDYLQSLPGMGLKRAHALIKKFKSFDKVIKHLKYSTVSVPPSYEESFQKAIWTFQHQRVYDPIIEDIVHLSDLSDNIGDDLDFLGPYP</sequence>
<feature type="domain" description="XPG-I" evidence="14">
    <location>
        <begin position="85"/>
        <end position="155"/>
    </location>
</feature>
<dbReference type="SMART" id="SM00279">
    <property type="entry name" value="HhH2"/>
    <property type="match status" value="1"/>
</dbReference>
<keyword evidence="9" id="KW-0460">Magnesium</keyword>
<dbReference type="InterPro" id="IPR036279">
    <property type="entry name" value="5-3_exonuclease_C_sf"/>
</dbReference>
<keyword evidence="16" id="KW-1185">Reference proteome</keyword>
<dbReference type="Pfam" id="PF00752">
    <property type="entry name" value="XPG_N"/>
    <property type="match status" value="1"/>
</dbReference>
<dbReference type="GO" id="GO:0003677">
    <property type="term" value="F:DNA binding"/>
    <property type="evidence" value="ECO:0007669"/>
    <property type="project" value="UniProtKB-KW"/>
</dbReference>
<dbReference type="PROSITE" id="PS00841">
    <property type="entry name" value="XPG_1"/>
    <property type="match status" value="1"/>
</dbReference>
<dbReference type="InterPro" id="IPR044752">
    <property type="entry name" value="PIN-like_EXO1"/>
</dbReference>
<keyword evidence="13" id="KW-0539">Nucleus</keyword>